<dbReference type="InterPro" id="IPR003702">
    <property type="entry name" value="ActCoA_hydro_N"/>
</dbReference>
<evidence type="ECO:0000259" key="3">
    <source>
        <dbReference type="Pfam" id="PF02550"/>
    </source>
</evidence>
<evidence type="ECO:0000256" key="1">
    <source>
        <dbReference type="ARBA" id="ARBA00009632"/>
    </source>
</evidence>
<dbReference type="Gene3D" id="3.40.1080.20">
    <property type="entry name" value="Acetyl-CoA hydrolase/transferase C-terminal domain"/>
    <property type="match status" value="1"/>
</dbReference>
<gene>
    <name evidence="5" type="ORF">IB211_01888c</name>
</gene>
<keyword evidence="6" id="KW-1185">Reference proteome</keyword>
<dbReference type="KEGG" id="ibu:IB211_01888c"/>
<dbReference type="Pfam" id="PF13336">
    <property type="entry name" value="AcetylCoA_hyd_C"/>
    <property type="match status" value="1"/>
</dbReference>
<comment type="similarity">
    <text evidence="1">Belongs to the acetyl-CoA hydrolase/transferase family.</text>
</comment>
<keyword evidence="2 5" id="KW-0808">Transferase</keyword>
<evidence type="ECO:0000313" key="6">
    <source>
        <dbReference type="Proteomes" id="UP000064844"/>
    </source>
</evidence>
<reference evidence="5 6" key="1">
    <citation type="journal article" date="2015" name="Nat. Commun.">
        <title>Production of butyrate from lysine and the Amadori product fructoselysine by a human gut commensal.</title>
        <authorList>
            <person name="Bui T.P."/>
            <person name="Ritari J."/>
            <person name="Boeren S."/>
            <person name="de Waard P."/>
            <person name="Plugge C.M."/>
            <person name="de Vos W.M."/>
        </authorList>
    </citation>
    <scope>NUCLEOTIDE SEQUENCE [LARGE SCALE GENOMIC DNA]</scope>
    <source>
        <strain evidence="5 6">AF211</strain>
    </source>
</reference>
<evidence type="ECO:0000313" key="5">
    <source>
        <dbReference type="EMBL" id="ALP94279.1"/>
    </source>
</evidence>
<proteinExistence type="inferred from homology"/>
<dbReference type="PATRIC" id="fig|1297617.4.peg.1945"/>
<dbReference type="PANTHER" id="PTHR21432">
    <property type="entry name" value="ACETYL-COA HYDROLASE-RELATED"/>
    <property type="match status" value="1"/>
</dbReference>
<dbReference type="GO" id="GO:0008775">
    <property type="term" value="F:acetate CoA-transferase activity"/>
    <property type="evidence" value="ECO:0007669"/>
    <property type="project" value="InterPro"/>
</dbReference>
<dbReference type="InterPro" id="IPR037171">
    <property type="entry name" value="NagB/RpiA_transferase-like"/>
</dbReference>
<dbReference type="Pfam" id="PF02550">
    <property type="entry name" value="AcetylCoA_hydro"/>
    <property type="match status" value="1"/>
</dbReference>
<dbReference type="GO" id="GO:0006083">
    <property type="term" value="P:acetate metabolic process"/>
    <property type="evidence" value="ECO:0007669"/>
    <property type="project" value="InterPro"/>
</dbReference>
<dbReference type="InterPro" id="IPR046433">
    <property type="entry name" value="ActCoA_hydro"/>
</dbReference>
<dbReference type="PANTHER" id="PTHR21432:SF20">
    <property type="entry name" value="ACETYL-COA HYDROLASE"/>
    <property type="match status" value="1"/>
</dbReference>
<sequence length="434" mass="47122">MTSAEIMFRQKRTTPAGIAAQIKSGDVCCCTSALGEPEAIMNALADRAIAGELTGVQHHMLLPCRKWRYLEPDMAGKITFVSWFTSANARKAVKEGRADFMPNFYYEVPRFWRELVKPDVFYAMVSPMDKHGYFSFGVGASEGRAQMCRAAKIFLEVNPRMPRVLGDNFVHISEVDALCESSNALPTLPDAPLGEKDLKIGAYVAERISDGATIQLGIGSIPNAVGKNLVDKKDLGIHSEMFTDSMVDLIECGAVTNRKKNIDIGKSVASFAVGSQRMYDFLDDNPGILFAPVSYVNDPRVISQNNDMISINACLQLDLVGQVCSESVGPTNISGTGGQLDFVRGANWSKGGHTFICTYSTAKDDTMSSIVPTLAPGAHVSTPKGDVDCIVTEYGIASLKGKTASQRAKALIEIAHPKFREELTQAAKKMNLMI</sequence>
<dbReference type="InterPro" id="IPR026888">
    <property type="entry name" value="AcetylCoA_hyd_C"/>
</dbReference>
<organism evidence="5 6">
    <name type="scientific">Intestinimonas butyriciproducens</name>
    <dbReference type="NCBI Taxonomy" id="1297617"/>
    <lineage>
        <taxon>Bacteria</taxon>
        <taxon>Bacillati</taxon>
        <taxon>Bacillota</taxon>
        <taxon>Clostridia</taxon>
        <taxon>Eubacteriales</taxon>
        <taxon>Intestinimonas</taxon>
    </lineage>
</organism>
<dbReference type="STRING" id="1297617.IB211_01888c"/>
<feature type="domain" description="Acetyl-CoA hydrolase/transferase N-terminal" evidence="3">
    <location>
        <begin position="22"/>
        <end position="180"/>
    </location>
</feature>
<dbReference type="InterPro" id="IPR038460">
    <property type="entry name" value="AcetylCoA_hyd_C_sf"/>
</dbReference>
<evidence type="ECO:0000259" key="4">
    <source>
        <dbReference type="Pfam" id="PF13336"/>
    </source>
</evidence>
<accession>A0A0S2W579</accession>
<dbReference type="RefSeq" id="WP_058117850.1">
    <property type="nucleotide sequence ID" value="NZ_CP011307.1"/>
</dbReference>
<reference evidence="6" key="2">
    <citation type="submission" date="2015-04" db="EMBL/GenBank/DDBJ databases">
        <title>A butyrogenic pathway from the amino acid lysine in a human gut commensal.</title>
        <authorList>
            <person name="de Vos W.M."/>
            <person name="Bui N.T.P."/>
            <person name="Plugge C.M."/>
            <person name="Ritari J."/>
        </authorList>
    </citation>
    <scope>NUCLEOTIDE SEQUENCE [LARGE SCALE GENOMIC DNA]</scope>
    <source>
        <strain evidence="6">AF211</strain>
    </source>
</reference>
<dbReference type="AlphaFoldDB" id="A0A0S2W579"/>
<dbReference type="EMBL" id="CP011307">
    <property type="protein sequence ID" value="ALP94279.1"/>
    <property type="molecule type" value="Genomic_DNA"/>
</dbReference>
<dbReference type="Proteomes" id="UP000064844">
    <property type="component" value="Chromosome"/>
</dbReference>
<protein>
    <submittedName>
        <fullName evidence="5">4-hydroxybutyrate coenzyme A transferase</fullName>
    </submittedName>
</protein>
<feature type="domain" description="Acetyl-CoA hydrolase/transferase C-terminal" evidence="4">
    <location>
        <begin position="274"/>
        <end position="427"/>
    </location>
</feature>
<dbReference type="Gene3D" id="3.40.1080.10">
    <property type="entry name" value="Glutaconate Coenzyme A-transferase"/>
    <property type="match status" value="1"/>
</dbReference>
<dbReference type="Gene3D" id="3.30.750.70">
    <property type="entry name" value="4-hydroxybutyrate coenzyme like domains"/>
    <property type="match status" value="1"/>
</dbReference>
<dbReference type="SUPFAM" id="SSF100950">
    <property type="entry name" value="NagB/RpiA/CoA transferase-like"/>
    <property type="match status" value="2"/>
</dbReference>
<evidence type="ECO:0000256" key="2">
    <source>
        <dbReference type="ARBA" id="ARBA00022679"/>
    </source>
</evidence>
<name>A0A0S2W579_9FIRM</name>